<dbReference type="Pfam" id="PF13557">
    <property type="entry name" value="Phenol_MetA_deg"/>
    <property type="match status" value="1"/>
</dbReference>
<keyword evidence="2" id="KW-1185">Reference proteome</keyword>
<comment type="caution">
    <text evidence="1">The sequence shown here is derived from an EMBL/GenBank/DDBJ whole genome shotgun (WGS) entry which is preliminary data.</text>
</comment>
<reference evidence="1 2" key="1">
    <citation type="submission" date="2022-06" db="EMBL/GenBank/DDBJ databases">
        <authorList>
            <person name="Xuan X."/>
        </authorList>
    </citation>
    <scope>NUCLEOTIDE SEQUENCE [LARGE SCALE GENOMIC DNA]</scope>
    <source>
        <strain evidence="1 2">2V75</strain>
    </source>
</reference>
<sequence length="311" mass="34490">MSHSCRRSAIAKAGCFVAILFLLNQNTFSQDIEPRRWSPIPLGTHVLGTGYSFTSGDVFFDPLLQAENVKIKAHSMAVSFAQPLKIGDRFGSISLLVPFSAADWSGLLSGEPAEVNRTGFADPRVRASVLLTGPPAGNALELQQYRLENPTYTTFGVSLAITVPLGEYFEDKLLNLGNNRFVFRPQVGMVHYWGSWSFELTSSVFLYTRNPDFFNNAERDQRPTFAVQSHLVKQLQGGAWLSLSTGYGLGGESLINRQPNGDFRSNFLVAASYSFLIAKRQGLKLAYIRSETLQDIGSSTNNYNLSWFISF</sequence>
<dbReference type="EMBL" id="JAMXIB010000005">
    <property type="protein sequence ID" value="MCO5724654.1"/>
    <property type="molecule type" value="Genomic_DNA"/>
</dbReference>
<dbReference type="Proteomes" id="UP001206312">
    <property type="component" value="Unassembled WGS sequence"/>
</dbReference>
<gene>
    <name evidence="1" type="ORF">NG653_07280</name>
</gene>
<organism evidence="1 2">
    <name type="scientific">Robiginitalea marina</name>
    <dbReference type="NCBI Taxonomy" id="2954105"/>
    <lineage>
        <taxon>Bacteria</taxon>
        <taxon>Pseudomonadati</taxon>
        <taxon>Bacteroidota</taxon>
        <taxon>Flavobacteriia</taxon>
        <taxon>Flavobacteriales</taxon>
        <taxon>Flavobacteriaceae</taxon>
        <taxon>Robiginitalea</taxon>
    </lineage>
</organism>
<protein>
    <submittedName>
        <fullName evidence="1">Transporter</fullName>
    </submittedName>
</protein>
<dbReference type="InterPro" id="IPR025737">
    <property type="entry name" value="FApF"/>
</dbReference>
<evidence type="ECO:0000313" key="2">
    <source>
        <dbReference type="Proteomes" id="UP001206312"/>
    </source>
</evidence>
<name>A0ABT1AX81_9FLAO</name>
<evidence type="ECO:0000313" key="1">
    <source>
        <dbReference type="EMBL" id="MCO5724654.1"/>
    </source>
</evidence>
<dbReference type="RefSeq" id="WP_252741034.1">
    <property type="nucleotide sequence ID" value="NZ_JAMXIB010000005.1"/>
</dbReference>
<proteinExistence type="predicted"/>
<accession>A0ABT1AX81</accession>